<keyword evidence="10" id="KW-1185">Reference proteome</keyword>
<comment type="caution">
    <text evidence="9">The sequence shown here is derived from an EMBL/GenBank/DDBJ whole genome shotgun (WGS) entry which is preliminary data.</text>
</comment>
<dbReference type="InterPro" id="IPR002323">
    <property type="entry name" value="Cyt_CIE"/>
</dbReference>
<reference evidence="9 10" key="1">
    <citation type="submission" date="2018-03" db="EMBL/GenBank/DDBJ databases">
        <title>Genomic Encyclopedia of Archaeal and Bacterial Type Strains, Phase II (KMG-II): from individual species to whole genera.</title>
        <authorList>
            <person name="Goeker M."/>
        </authorList>
    </citation>
    <scope>NUCLEOTIDE SEQUENCE [LARGE SCALE GENOMIC DNA]</scope>
    <source>
        <strain evidence="9 10">DSM 17586</strain>
    </source>
</reference>
<dbReference type="GO" id="GO:0020037">
    <property type="term" value="F:heme binding"/>
    <property type="evidence" value="ECO:0007669"/>
    <property type="project" value="InterPro"/>
</dbReference>
<dbReference type="InterPro" id="IPR036909">
    <property type="entry name" value="Cyt_c-like_dom_sf"/>
</dbReference>
<dbReference type="GO" id="GO:0005506">
    <property type="term" value="F:iron ion binding"/>
    <property type="evidence" value="ECO:0007669"/>
    <property type="project" value="InterPro"/>
</dbReference>
<keyword evidence="5 6" id="KW-0408">Iron</keyword>
<dbReference type="EMBL" id="PYGI01000011">
    <property type="protein sequence ID" value="PSL13612.1"/>
    <property type="molecule type" value="Genomic_DNA"/>
</dbReference>
<organism evidence="9 10">
    <name type="scientific">Marinobacterium halophilum</name>
    <dbReference type="NCBI Taxonomy" id="267374"/>
    <lineage>
        <taxon>Bacteria</taxon>
        <taxon>Pseudomonadati</taxon>
        <taxon>Pseudomonadota</taxon>
        <taxon>Gammaproteobacteria</taxon>
        <taxon>Oceanospirillales</taxon>
        <taxon>Oceanospirillaceae</taxon>
        <taxon>Marinobacterium</taxon>
    </lineage>
</organism>
<evidence type="ECO:0000259" key="8">
    <source>
        <dbReference type="PROSITE" id="PS51007"/>
    </source>
</evidence>
<keyword evidence="1" id="KW-0813">Transport</keyword>
<evidence type="ECO:0000256" key="2">
    <source>
        <dbReference type="ARBA" id="ARBA00022617"/>
    </source>
</evidence>
<evidence type="ECO:0000313" key="10">
    <source>
        <dbReference type="Proteomes" id="UP000242133"/>
    </source>
</evidence>
<gene>
    <name evidence="9" type="ORF">CLV44_11119</name>
</gene>
<dbReference type="RefSeq" id="WP_106591761.1">
    <property type="nucleotide sequence ID" value="NZ_PYGI01000011.1"/>
</dbReference>
<dbReference type="PANTHER" id="PTHR40942:SF4">
    <property type="entry name" value="CYTOCHROME C5"/>
    <property type="match status" value="1"/>
</dbReference>
<name>A0A2P8EVY6_9GAMM</name>
<evidence type="ECO:0000256" key="7">
    <source>
        <dbReference type="SAM" id="SignalP"/>
    </source>
</evidence>
<accession>A0A2P8EVY6</accession>
<evidence type="ECO:0000256" key="3">
    <source>
        <dbReference type="ARBA" id="ARBA00022723"/>
    </source>
</evidence>
<sequence>MKKFAAKAASALCAFGLGMALTASVQAATSNEAMIERIKPIGSVCVQGDENCGGAAAAAATSTSGARSGEEIYTGKCAACHTSGVLGAPKFGTNEMQLRLDEKGMEMLLSHAINGFNAMPPRGTCADCSDDEIQGAIDHMLAN</sequence>
<evidence type="ECO:0000256" key="4">
    <source>
        <dbReference type="ARBA" id="ARBA00022982"/>
    </source>
</evidence>
<evidence type="ECO:0000256" key="1">
    <source>
        <dbReference type="ARBA" id="ARBA00022448"/>
    </source>
</evidence>
<protein>
    <submittedName>
        <fullName evidence="9">Cytochrome c5</fullName>
    </submittedName>
</protein>
<dbReference type="InterPro" id="IPR009056">
    <property type="entry name" value="Cyt_c-like_dom"/>
</dbReference>
<evidence type="ECO:0000256" key="6">
    <source>
        <dbReference type="PROSITE-ProRule" id="PRU00433"/>
    </source>
</evidence>
<dbReference type="PROSITE" id="PS51007">
    <property type="entry name" value="CYTC"/>
    <property type="match status" value="1"/>
</dbReference>
<dbReference type="PANTHER" id="PTHR40942">
    <property type="match status" value="1"/>
</dbReference>
<keyword evidence="7" id="KW-0732">Signal</keyword>
<keyword evidence="4" id="KW-0249">Electron transport</keyword>
<dbReference type="OrthoDB" id="9814708at2"/>
<dbReference type="Proteomes" id="UP000242133">
    <property type="component" value="Unassembled WGS sequence"/>
</dbReference>
<keyword evidence="2 6" id="KW-0349">Heme</keyword>
<dbReference type="AlphaFoldDB" id="A0A2P8EVY6"/>
<dbReference type="GO" id="GO:0009055">
    <property type="term" value="F:electron transfer activity"/>
    <property type="evidence" value="ECO:0007669"/>
    <property type="project" value="InterPro"/>
</dbReference>
<feature type="domain" description="Cytochrome c" evidence="8">
    <location>
        <begin position="64"/>
        <end position="143"/>
    </location>
</feature>
<keyword evidence="3 6" id="KW-0479">Metal-binding</keyword>
<dbReference type="Gene3D" id="1.10.760.10">
    <property type="entry name" value="Cytochrome c-like domain"/>
    <property type="match status" value="1"/>
</dbReference>
<dbReference type="Pfam" id="PF13442">
    <property type="entry name" value="Cytochrome_CBB3"/>
    <property type="match status" value="1"/>
</dbReference>
<proteinExistence type="predicted"/>
<feature type="signal peptide" evidence="7">
    <location>
        <begin position="1"/>
        <end position="27"/>
    </location>
</feature>
<evidence type="ECO:0000313" key="9">
    <source>
        <dbReference type="EMBL" id="PSL13612.1"/>
    </source>
</evidence>
<dbReference type="PRINTS" id="PR00607">
    <property type="entry name" value="CYTCHROMECIE"/>
</dbReference>
<feature type="chain" id="PRO_5015169171" evidence="7">
    <location>
        <begin position="28"/>
        <end position="143"/>
    </location>
</feature>
<evidence type="ECO:0000256" key="5">
    <source>
        <dbReference type="ARBA" id="ARBA00023004"/>
    </source>
</evidence>
<dbReference type="SUPFAM" id="SSF46626">
    <property type="entry name" value="Cytochrome c"/>
    <property type="match status" value="1"/>
</dbReference>